<organism evidence="1 2">
    <name type="scientific">Oryza meyeriana var. granulata</name>
    <dbReference type="NCBI Taxonomy" id="110450"/>
    <lineage>
        <taxon>Eukaryota</taxon>
        <taxon>Viridiplantae</taxon>
        <taxon>Streptophyta</taxon>
        <taxon>Embryophyta</taxon>
        <taxon>Tracheophyta</taxon>
        <taxon>Spermatophyta</taxon>
        <taxon>Magnoliopsida</taxon>
        <taxon>Liliopsida</taxon>
        <taxon>Poales</taxon>
        <taxon>Poaceae</taxon>
        <taxon>BOP clade</taxon>
        <taxon>Oryzoideae</taxon>
        <taxon>Oryzeae</taxon>
        <taxon>Oryzinae</taxon>
        <taxon>Oryza</taxon>
        <taxon>Oryza meyeriana</taxon>
    </lineage>
</organism>
<accession>A0A6G1FAI6</accession>
<dbReference type="EMBL" id="SPHZ02000001">
    <property type="protein sequence ID" value="KAF0933865.1"/>
    <property type="molecule type" value="Genomic_DNA"/>
</dbReference>
<proteinExistence type="predicted"/>
<sequence length="61" mass="7114">MPEHMDEEDTAKNLCHYATATKAWYDNKPAPRHFVPGDMVLWRTPSPGKLQKKWEGRFVVT</sequence>
<comment type="caution">
    <text evidence="1">The sequence shown here is derived from an EMBL/GenBank/DDBJ whole genome shotgun (WGS) entry which is preliminary data.</text>
</comment>
<protein>
    <submittedName>
        <fullName evidence="1">Uncharacterized protein</fullName>
    </submittedName>
</protein>
<keyword evidence="2" id="KW-1185">Reference proteome</keyword>
<evidence type="ECO:0000313" key="1">
    <source>
        <dbReference type="EMBL" id="KAF0933865.1"/>
    </source>
</evidence>
<gene>
    <name evidence="1" type="ORF">E2562_019312</name>
</gene>
<reference evidence="1 2" key="1">
    <citation type="submission" date="2019-11" db="EMBL/GenBank/DDBJ databases">
        <title>Whole genome sequence of Oryza granulata.</title>
        <authorList>
            <person name="Li W."/>
        </authorList>
    </citation>
    <scope>NUCLEOTIDE SEQUENCE [LARGE SCALE GENOMIC DNA]</scope>
    <source>
        <strain evidence="2">cv. Menghai</strain>
        <tissue evidence="1">Leaf</tissue>
    </source>
</reference>
<dbReference type="Proteomes" id="UP000479710">
    <property type="component" value="Unassembled WGS sequence"/>
</dbReference>
<name>A0A6G1FAI6_9ORYZ</name>
<dbReference type="OrthoDB" id="670199at2759"/>
<dbReference type="AlphaFoldDB" id="A0A6G1FAI6"/>
<evidence type="ECO:0000313" key="2">
    <source>
        <dbReference type="Proteomes" id="UP000479710"/>
    </source>
</evidence>